<dbReference type="PRINTS" id="PR00755">
    <property type="entry name" value="AFLATOXINBRP"/>
</dbReference>
<proteinExistence type="predicted"/>
<keyword evidence="9" id="KW-1185">Reference proteome</keyword>
<feature type="domain" description="Zn(2)-C6 fungal-type" evidence="7">
    <location>
        <begin position="30"/>
        <end position="60"/>
    </location>
</feature>
<dbReference type="GO" id="GO:0003677">
    <property type="term" value="F:DNA binding"/>
    <property type="evidence" value="ECO:0007669"/>
    <property type="project" value="UniProtKB-KW"/>
</dbReference>
<dbReference type="GeneID" id="34452123"/>
<dbReference type="GO" id="GO:0005634">
    <property type="term" value="C:nucleus"/>
    <property type="evidence" value="ECO:0007669"/>
    <property type="project" value="InterPro"/>
</dbReference>
<keyword evidence="1" id="KW-0479">Metal-binding</keyword>
<evidence type="ECO:0000256" key="1">
    <source>
        <dbReference type="ARBA" id="ARBA00022723"/>
    </source>
</evidence>
<feature type="region of interest" description="Disordered" evidence="6">
    <location>
        <begin position="1"/>
        <end position="24"/>
    </location>
</feature>
<dbReference type="EMBL" id="LYCR01000072">
    <property type="protein sequence ID" value="OGM43337.1"/>
    <property type="molecule type" value="Genomic_DNA"/>
</dbReference>
<dbReference type="GO" id="GO:0008270">
    <property type="term" value="F:zinc ion binding"/>
    <property type="evidence" value="ECO:0007669"/>
    <property type="project" value="InterPro"/>
</dbReference>
<dbReference type="AlphaFoldDB" id="A0A1F7ZV99"/>
<keyword evidence="4" id="KW-0804">Transcription</keyword>
<dbReference type="PROSITE" id="PS50048">
    <property type="entry name" value="ZN2_CY6_FUNGAL_2"/>
    <property type="match status" value="1"/>
</dbReference>
<evidence type="ECO:0000256" key="6">
    <source>
        <dbReference type="SAM" id="MobiDB-lite"/>
    </source>
</evidence>
<dbReference type="Pfam" id="PF08493">
    <property type="entry name" value="AflR"/>
    <property type="match status" value="1"/>
</dbReference>
<gene>
    <name evidence="8" type="ORF">ABOM_008733</name>
</gene>
<evidence type="ECO:0000313" key="8">
    <source>
        <dbReference type="EMBL" id="OGM43337.1"/>
    </source>
</evidence>
<dbReference type="GO" id="GO:0000981">
    <property type="term" value="F:DNA-binding transcription factor activity, RNA polymerase II-specific"/>
    <property type="evidence" value="ECO:0007669"/>
    <property type="project" value="InterPro"/>
</dbReference>
<keyword evidence="2" id="KW-0805">Transcription regulation</keyword>
<dbReference type="InterPro" id="IPR013700">
    <property type="entry name" value="AflR"/>
</dbReference>
<dbReference type="PANTHER" id="PTHR31069">
    <property type="entry name" value="OLEATE-ACTIVATED TRANSCRIPTION FACTOR 1-RELATED"/>
    <property type="match status" value="1"/>
</dbReference>
<evidence type="ECO:0000313" key="9">
    <source>
        <dbReference type="Proteomes" id="UP000179179"/>
    </source>
</evidence>
<evidence type="ECO:0000256" key="4">
    <source>
        <dbReference type="ARBA" id="ARBA00023163"/>
    </source>
</evidence>
<dbReference type="Proteomes" id="UP000179179">
    <property type="component" value="Unassembled WGS sequence"/>
</dbReference>
<dbReference type="SMART" id="SM00066">
    <property type="entry name" value="GAL4"/>
    <property type="match status" value="1"/>
</dbReference>
<keyword evidence="3" id="KW-0238">DNA-binding</keyword>
<reference evidence="8 9" key="1">
    <citation type="journal article" date="2016" name="Genome Biol. Evol.">
        <title>Draft genome sequence of an aflatoxigenic Aspergillus species, A. bombycis.</title>
        <authorList>
            <person name="Moore G.G."/>
            <person name="Mack B.M."/>
            <person name="Beltz S.B."/>
            <person name="Gilbert M.K."/>
        </authorList>
    </citation>
    <scope>NUCLEOTIDE SEQUENCE [LARGE SCALE GENOMIC DNA]</scope>
    <source>
        <strain evidence="9">NRRL 26010</strain>
    </source>
</reference>
<keyword evidence="5" id="KW-0539">Nucleus</keyword>
<sequence length="380" mass="40964">MSTDSYSPPDLQVPLPSTLTGRKRPKLRSSCDACGGAKVRCDKVQPHCGRCAAMGLTCVYGLSRKIGKPPRGKPAISERIAREKGSSTPHCTPRMVSEYSMHPSPQHALPPIDVPSGILCDLPSSASHPVAPMVDINDVTDFEVDSGLGTSIDFDMFAGWGFPDHTDAFMGMGDAESFAKPTSLSPASDDNIHRNGANCHRTAYGMLESLCFRSTPEENPSVQTLDQILHRNEEVITKLRQLLKCICSRSPHLTMLYASILSKVLIWYQQAAGCKHSSSWRSSSSTYAGSGSCTSSSGQQSTTPSLAQSTGSLIVSKPIMIGTFAVKEESTQEILKKQLILCELKKLSALNEIFSSQGSAGNHHSGGGVDDLDFVYMYLI</sequence>
<dbReference type="GO" id="GO:0045122">
    <property type="term" value="P:aflatoxin biosynthetic process"/>
    <property type="evidence" value="ECO:0007669"/>
    <property type="project" value="InterPro"/>
</dbReference>
<evidence type="ECO:0000259" key="7">
    <source>
        <dbReference type="PROSITE" id="PS50048"/>
    </source>
</evidence>
<comment type="caution">
    <text evidence="8">The sequence shown here is derived from an EMBL/GenBank/DDBJ whole genome shotgun (WGS) entry which is preliminary data.</text>
</comment>
<evidence type="ECO:0000256" key="5">
    <source>
        <dbReference type="ARBA" id="ARBA00023242"/>
    </source>
</evidence>
<dbReference type="RefSeq" id="XP_022387054.1">
    <property type="nucleotide sequence ID" value="XM_022535862.1"/>
</dbReference>
<dbReference type="CDD" id="cd00067">
    <property type="entry name" value="GAL4"/>
    <property type="match status" value="1"/>
</dbReference>
<organism evidence="8 9">
    <name type="scientific">Aspergillus bombycis</name>
    <dbReference type="NCBI Taxonomy" id="109264"/>
    <lineage>
        <taxon>Eukaryota</taxon>
        <taxon>Fungi</taxon>
        <taxon>Dikarya</taxon>
        <taxon>Ascomycota</taxon>
        <taxon>Pezizomycotina</taxon>
        <taxon>Eurotiomycetes</taxon>
        <taxon>Eurotiomycetidae</taxon>
        <taxon>Eurotiales</taxon>
        <taxon>Aspergillaceae</taxon>
        <taxon>Aspergillus</taxon>
    </lineage>
</organism>
<dbReference type="InterPro" id="IPR001138">
    <property type="entry name" value="Zn2Cys6_DnaBD"/>
</dbReference>
<dbReference type="Gene3D" id="4.10.240.10">
    <property type="entry name" value="Zn(2)-C6 fungal-type DNA-binding domain"/>
    <property type="match status" value="1"/>
</dbReference>
<dbReference type="InterPro" id="IPR050675">
    <property type="entry name" value="OAF3"/>
</dbReference>
<protein>
    <recommendedName>
        <fullName evidence="7">Zn(2)-C6 fungal-type domain-containing protein</fullName>
    </recommendedName>
</protein>
<name>A0A1F7ZV99_9EURO</name>
<evidence type="ECO:0000256" key="3">
    <source>
        <dbReference type="ARBA" id="ARBA00023125"/>
    </source>
</evidence>
<dbReference type="PANTHER" id="PTHR31069:SF31">
    <property type="entry name" value="MONODICTYPHENONE CLUSTER TRANSCRIPTION FACTOR-RELATED"/>
    <property type="match status" value="1"/>
</dbReference>
<dbReference type="OrthoDB" id="2740448at2759"/>
<dbReference type="InterPro" id="IPR036864">
    <property type="entry name" value="Zn2-C6_fun-type_DNA-bd_sf"/>
</dbReference>
<evidence type="ECO:0000256" key="2">
    <source>
        <dbReference type="ARBA" id="ARBA00023015"/>
    </source>
</evidence>
<dbReference type="Pfam" id="PF00172">
    <property type="entry name" value="Zn_clus"/>
    <property type="match status" value="1"/>
</dbReference>
<accession>A0A1F7ZV99</accession>
<dbReference type="SUPFAM" id="SSF57701">
    <property type="entry name" value="Zn2/Cys6 DNA-binding domain"/>
    <property type="match status" value="1"/>
</dbReference>